<evidence type="ECO:0000313" key="7">
    <source>
        <dbReference type="EMBL" id="MBB6094988.1"/>
    </source>
</evidence>
<dbReference type="InterPro" id="IPR051906">
    <property type="entry name" value="TolC-like"/>
</dbReference>
<evidence type="ECO:0000256" key="2">
    <source>
        <dbReference type="ARBA" id="ARBA00022452"/>
    </source>
</evidence>
<accession>A0A841HSH6</accession>
<evidence type="ECO:0000256" key="4">
    <source>
        <dbReference type="ARBA" id="ARBA00023136"/>
    </source>
</evidence>
<keyword evidence="5" id="KW-0998">Cell outer membrane</keyword>
<dbReference type="GO" id="GO:1990281">
    <property type="term" value="C:efflux pump complex"/>
    <property type="evidence" value="ECO:0007669"/>
    <property type="project" value="TreeGrafter"/>
</dbReference>
<proteinExistence type="predicted"/>
<dbReference type="RefSeq" id="WP_184334362.1">
    <property type="nucleotide sequence ID" value="NZ_JACHHZ010000004.1"/>
</dbReference>
<keyword evidence="6" id="KW-0175">Coiled coil</keyword>
<dbReference type="Proteomes" id="UP000588068">
    <property type="component" value="Unassembled WGS sequence"/>
</dbReference>
<keyword evidence="2" id="KW-1134">Transmembrane beta strand</keyword>
<organism evidence="7 8">
    <name type="scientific">Povalibacter uvarum</name>
    <dbReference type="NCBI Taxonomy" id="732238"/>
    <lineage>
        <taxon>Bacteria</taxon>
        <taxon>Pseudomonadati</taxon>
        <taxon>Pseudomonadota</taxon>
        <taxon>Gammaproteobacteria</taxon>
        <taxon>Steroidobacterales</taxon>
        <taxon>Steroidobacteraceae</taxon>
        <taxon>Povalibacter</taxon>
    </lineage>
</organism>
<evidence type="ECO:0000256" key="1">
    <source>
        <dbReference type="ARBA" id="ARBA00004442"/>
    </source>
</evidence>
<evidence type="ECO:0000313" key="8">
    <source>
        <dbReference type="Proteomes" id="UP000588068"/>
    </source>
</evidence>
<evidence type="ECO:0000256" key="3">
    <source>
        <dbReference type="ARBA" id="ARBA00022692"/>
    </source>
</evidence>
<evidence type="ECO:0000256" key="6">
    <source>
        <dbReference type="SAM" id="Coils"/>
    </source>
</evidence>
<dbReference type="GO" id="GO:0015288">
    <property type="term" value="F:porin activity"/>
    <property type="evidence" value="ECO:0007669"/>
    <property type="project" value="TreeGrafter"/>
</dbReference>
<protein>
    <submittedName>
        <fullName evidence="7">Outer membrane protein TolC</fullName>
    </submittedName>
</protein>
<dbReference type="SUPFAM" id="SSF56954">
    <property type="entry name" value="Outer membrane efflux proteins (OEP)"/>
    <property type="match status" value="1"/>
</dbReference>
<comment type="subcellular location">
    <subcellularLocation>
        <location evidence="1">Cell outer membrane</location>
    </subcellularLocation>
</comment>
<gene>
    <name evidence="7" type="ORF">HNQ60_003875</name>
</gene>
<dbReference type="EMBL" id="JACHHZ010000004">
    <property type="protein sequence ID" value="MBB6094988.1"/>
    <property type="molecule type" value="Genomic_DNA"/>
</dbReference>
<reference evidence="7 8" key="1">
    <citation type="submission" date="2020-08" db="EMBL/GenBank/DDBJ databases">
        <title>Genomic Encyclopedia of Type Strains, Phase IV (KMG-IV): sequencing the most valuable type-strain genomes for metagenomic binning, comparative biology and taxonomic classification.</title>
        <authorList>
            <person name="Goeker M."/>
        </authorList>
    </citation>
    <scope>NUCLEOTIDE SEQUENCE [LARGE SCALE GENOMIC DNA]</scope>
    <source>
        <strain evidence="7 8">DSM 26723</strain>
    </source>
</reference>
<keyword evidence="3" id="KW-0812">Transmembrane</keyword>
<evidence type="ECO:0000256" key="5">
    <source>
        <dbReference type="ARBA" id="ARBA00023237"/>
    </source>
</evidence>
<dbReference type="Gene3D" id="1.20.1600.10">
    <property type="entry name" value="Outer membrane efflux proteins (OEP)"/>
    <property type="match status" value="1"/>
</dbReference>
<dbReference type="PANTHER" id="PTHR30026">
    <property type="entry name" value="OUTER MEMBRANE PROTEIN TOLC"/>
    <property type="match status" value="1"/>
</dbReference>
<dbReference type="GO" id="GO:0009279">
    <property type="term" value="C:cell outer membrane"/>
    <property type="evidence" value="ECO:0007669"/>
    <property type="project" value="UniProtKB-SubCell"/>
</dbReference>
<feature type="coiled-coil region" evidence="6">
    <location>
        <begin position="351"/>
        <end position="385"/>
    </location>
</feature>
<comment type="caution">
    <text evidence="7">The sequence shown here is derived from an EMBL/GenBank/DDBJ whole genome shotgun (WGS) entry which is preliminary data.</text>
</comment>
<name>A0A841HSH6_9GAMM</name>
<sequence>MPSSFGRAVVHDSRAIYPSTATQRLSFLRCCVRAYTDAAILFALLVGVVTSPLTVANAAESPILELTEALRLAAADQPQIETLHLQEQSAREAAEAERELPDPKLAFGVQNLPATGPDSFRLDRDEMTMLSVGVMQDVVTREKRSASSARMTAEAARLAAEADVKGREIRRDAGFAWIDAFEAQQRANALRKLVTELSSERAVSAERLASSGERSSTVLALDMEIARTRDQLFVAQRDESRARASLARWIGEHAVRPLPEHLHRDLIASADPAKAKPASLDAHPLIQSTEHAIEVTLREADRARADRRPDWGWQLMYGHRQDLADMVSLQVTIGLPINRADRQDRKLAEKLAMATAARSDLADRRRELEAQLASARADLTASIARLREHQERLLPAARARLATAEAAYAGGSGQLPDVWAARREMVDVLLHHEMIMAEGVRALMQLEWLVGTPEMQS</sequence>
<dbReference type="AlphaFoldDB" id="A0A841HSH6"/>
<keyword evidence="8" id="KW-1185">Reference proteome</keyword>
<keyword evidence="4" id="KW-0472">Membrane</keyword>
<dbReference type="GO" id="GO:0015562">
    <property type="term" value="F:efflux transmembrane transporter activity"/>
    <property type="evidence" value="ECO:0007669"/>
    <property type="project" value="InterPro"/>
</dbReference>
<dbReference type="PANTHER" id="PTHR30026:SF20">
    <property type="entry name" value="OUTER MEMBRANE PROTEIN TOLC"/>
    <property type="match status" value="1"/>
</dbReference>